<reference evidence="1" key="1">
    <citation type="submission" date="2018-06" db="EMBL/GenBank/DDBJ databases">
        <authorList>
            <person name="Zhirakovskaya E."/>
        </authorList>
    </citation>
    <scope>NUCLEOTIDE SEQUENCE</scope>
</reference>
<dbReference type="EMBL" id="UOGL01000582">
    <property type="protein sequence ID" value="VAX41721.1"/>
    <property type="molecule type" value="Genomic_DNA"/>
</dbReference>
<gene>
    <name evidence="1" type="ORF">MNBD_PLANCTO02-2495</name>
</gene>
<accession>A0A3B1DS62</accession>
<sequence>MDIQAKINKKIKYLFNPPTLKTVGFLGFDINSCPTSCLVQHGKHEFGLSKWVSPKRSRSYPYGRVYDTLGYSKRITVIPVYKEEGKAGDRDYLQWDTVSLMSLLDVFVVLAYYSKAEKHSTRENKITNQQFDSEYVCKKLTEISEYQSSALDWNMREVSESLPTLVEKAKKSYGCISNKLDIELHGEDGIEKFQNKIASSVDAFMHSSRHKAKQAQQREFSTLQPKEHLQTDSKAKITITDYLGGCYYFTTDEIEIKGNQLLLIEAKHTKNTKLPSMADIKDGLLKMILYSNLENVTVKNHQYSPVPVLKLTSSIISGKITSQSSRKEIDCFIQQNQYQGKKKIDLEYILQEGRNNNILIRIEGV</sequence>
<protein>
    <submittedName>
        <fullName evidence="1">Uncharacterized protein</fullName>
    </submittedName>
</protein>
<evidence type="ECO:0000313" key="1">
    <source>
        <dbReference type="EMBL" id="VAX41721.1"/>
    </source>
</evidence>
<name>A0A3B1DS62_9ZZZZ</name>
<dbReference type="AlphaFoldDB" id="A0A3B1DS62"/>
<proteinExistence type="predicted"/>
<organism evidence="1">
    <name type="scientific">hydrothermal vent metagenome</name>
    <dbReference type="NCBI Taxonomy" id="652676"/>
    <lineage>
        <taxon>unclassified sequences</taxon>
        <taxon>metagenomes</taxon>
        <taxon>ecological metagenomes</taxon>
    </lineage>
</organism>